<dbReference type="InterPro" id="IPR046347">
    <property type="entry name" value="bZIP_sf"/>
</dbReference>
<evidence type="ECO:0000313" key="10">
    <source>
        <dbReference type="EMBL" id="CAJ0919669.1"/>
    </source>
</evidence>
<gene>
    <name evidence="10" type="ORF">RIMI_LOCUS1102090</name>
</gene>
<keyword evidence="4" id="KW-0804">Transcription</keyword>
<evidence type="ECO:0000256" key="3">
    <source>
        <dbReference type="ARBA" id="ARBA00023125"/>
    </source>
</evidence>
<evidence type="ECO:0000256" key="7">
    <source>
        <dbReference type="ARBA" id="ARBA00030589"/>
    </source>
</evidence>
<keyword evidence="11" id="KW-1185">Reference proteome</keyword>
<keyword evidence="5" id="KW-0539">Nucleus</keyword>
<evidence type="ECO:0000313" key="11">
    <source>
        <dbReference type="Proteomes" id="UP001176940"/>
    </source>
</evidence>
<dbReference type="PROSITE" id="PS00036">
    <property type="entry name" value="BZIP_BASIC"/>
    <property type="match status" value="1"/>
</dbReference>
<sequence>MEMPFYHDDLLNVYRVSFPHSPIASKMMKKDMNLNISDEMLSYEKPHHLEGNELINLIDMGLMNLTSLDLERRIQSNSVGATHPTSSHCLYPKMPDVEQGFSDGFVLPLGDPHKQSQLNNSMKMSSVSTGDPVHPPELSHTSVYVNLNNYGNEAVGTTTSYNTDPVFYPILPTTMEELSAYPTQRLHSVKDELQIVPEMTSFGDSPPLSPINMDNQERIKAERKKLRNRIAATKCRKRKLERISRLEDKVKNLKIQNTDLASTASILKEQVAELKQKVMSHVNSGCQLVPYHAQTY</sequence>
<dbReference type="InterPro" id="IPR002112">
    <property type="entry name" value="Leuzip_Jun"/>
</dbReference>
<dbReference type="Gene3D" id="1.20.5.170">
    <property type="match status" value="1"/>
</dbReference>
<feature type="domain" description="BZIP" evidence="9">
    <location>
        <begin position="218"/>
        <end position="281"/>
    </location>
</feature>
<feature type="coiled-coil region" evidence="8">
    <location>
        <begin position="216"/>
        <end position="277"/>
    </location>
</feature>
<dbReference type="SUPFAM" id="SSF47454">
    <property type="entry name" value="A DNA-binding domain in eukaryotic transcription factors"/>
    <property type="match status" value="1"/>
</dbReference>
<evidence type="ECO:0000256" key="6">
    <source>
        <dbReference type="ARBA" id="ARBA00029506"/>
    </source>
</evidence>
<dbReference type="Pfam" id="PF03957">
    <property type="entry name" value="Jun"/>
    <property type="match status" value="1"/>
</dbReference>
<dbReference type="EMBL" id="CAUEEQ010001412">
    <property type="protein sequence ID" value="CAJ0919669.1"/>
    <property type="molecule type" value="Genomic_DNA"/>
</dbReference>
<dbReference type="InterPro" id="IPR050946">
    <property type="entry name" value="AP-1_TF_bZIP"/>
</dbReference>
<dbReference type="SMART" id="SM00338">
    <property type="entry name" value="BRLZ"/>
    <property type="match status" value="1"/>
</dbReference>
<keyword evidence="3" id="KW-0238">DNA-binding</keyword>
<name>A0ABN9KUS1_9NEOB</name>
<comment type="caution">
    <text evidence="10">The sequence shown here is derived from an EMBL/GenBank/DDBJ whole genome shotgun (WGS) entry which is preliminary data.</text>
</comment>
<dbReference type="PANTHER" id="PTHR11462">
    <property type="entry name" value="JUN TRANSCRIPTION FACTOR-RELATED"/>
    <property type="match status" value="1"/>
</dbReference>
<organism evidence="10 11">
    <name type="scientific">Ranitomeya imitator</name>
    <name type="common">mimic poison frog</name>
    <dbReference type="NCBI Taxonomy" id="111125"/>
    <lineage>
        <taxon>Eukaryota</taxon>
        <taxon>Metazoa</taxon>
        <taxon>Chordata</taxon>
        <taxon>Craniata</taxon>
        <taxon>Vertebrata</taxon>
        <taxon>Euteleostomi</taxon>
        <taxon>Amphibia</taxon>
        <taxon>Batrachia</taxon>
        <taxon>Anura</taxon>
        <taxon>Neobatrachia</taxon>
        <taxon>Hyloidea</taxon>
        <taxon>Dendrobatidae</taxon>
        <taxon>Dendrobatinae</taxon>
        <taxon>Ranitomeya</taxon>
    </lineage>
</organism>
<dbReference type="SUPFAM" id="SSF57959">
    <property type="entry name" value="Leucine zipper domain"/>
    <property type="match status" value="1"/>
</dbReference>
<evidence type="ECO:0000256" key="8">
    <source>
        <dbReference type="SAM" id="Coils"/>
    </source>
</evidence>
<proteinExistence type="inferred from homology"/>
<keyword evidence="8" id="KW-0175">Coiled coil</keyword>
<accession>A0ABN9KUS1</accession>
<evidence type="ECO:0000259" key="9">
    <source>
        <dbReference type="PROSITE" id="PS50217"/>
    </source>
</evidence>
<dbReference type="InterPro" id="IPR005643">
    <property type="entry name" value="JNK"/>
</dbReference>
<dbReference type="PROSITE" id="PS50217">
    <property type="entry name" value="BZIP"/>
    <property type="match status" value="1"/>
</dbReference>
<protein>
    <recommendedName>
        <fullName evidence="6">Transcription factor JunD</fullName>
    </recommendedName>
    <alternativeName>
        <fullName evidence="7">Transcription factor AP-1 subunit JunD</fullName>
    </alternativeName>
</protein>
<dbReference type="InterPro" id="IPR004827">
    <property type="entry name" value="bZIP"/>
</dbReference>
<dbReference type="PRINTS" id="PR00043">
    <property type="entry name" value="LEUZIPPRJUN"/>
</dbReference>
<dbReference type="InterPro" id="IPR008917">
    <property type="entry name" value="TF_DNA-bd_sf"/>
</dbReference>
<evidence type="ECO:0000256" key="1">
    <source>
        <dbReference type="ARBA" id="ARBA00006882"/>
    </source>
</evidence>
<evidence type="ECO:0000256" key="5">
    <source>
        <dbReference type="ARBA" id="ARBA00023242"/>
    </source>
</evidence>
<reference evidence="10" key="1">
    <citation type="submission" date="2023-07" db="EMBL/GenBank/DDBJ databases">
        <authorList>
            <person name="Stuckert A."/>
        </authorList>
    </citation>
    <scope>NUCLEOTIDE SEQUENCE</scope>
</reference>
<evidence type="ECO:0000256" key="2">
    <source>
        <dbReference type="ARBA" id="ARBA00023015"/>
    </source>
</evidence>
<keyword evidence="2" id="KW-0805">Transcription regulation</keyword>
<dbReference type="CDD" id="cd14696">
    <property type="entry name" value="bZIP_Jun"/>
    <property type="match status" value="1"/>
</dbReference>
<dbReference type="Pfam" id="PF00170">
    <property type="entry name" value="bZIP_1"/>
    <property type="match status" value="1"/>
</dbReference>
<comment type="similarity">
    <text evidence="1">Belongs to the bZIP family. Jun subfamily.</text>
</comment>
<dbReference type="Proteomes" id="UP001176940">
    <property type="component" value="Unassembled WGS sequence"/>
</dbReference>
<dbReference type="PANTHER" id="PTHR11462:SF7">
    <property type="entry name" value="TRANSCRIPTION FACTOR JUND"/>
    <property type="match status" value="1"/>
</dbReference>
<evidence type="ECO:0000256" key="4">
    <source>
        <dbReference type="ARBA" id="ARBA00023163"/>
    </source>
</evidence>